<evidence type="ECO:0000313" key="1">
    <source>
        <dbReference type="EMBL" id="GIJ54587.1"/>
    </source>
</evidence>
<comment type="caution">
    <text evidence="1">The sequence shown here is derived from an EMBL/GenBank/DDBJ whole genome shotgun (WGS) entry which is preliminary data.</text>
</comment>
<protein>
    <submittedName>
        <fullName evidence="1">Uncharacterized protein</fullName>
    </submittedName>
</protein>
<dbReference type="EMBL" id="BOPG01000012">
    <property type="protein sequence ID" value="GIJ54587.1"/>
    <property type="molecule type" value="Genomic_DNA"/>
</dbReference>
<evidence type="ECO:0000313" key="2">
    <source>
        <dbReference type="Proteomes" id="UP000612585"/>
    </source>
</evidence>
<keyword evidence="2" id="KW-1185">Reference proteome</keyword>
<organism evidence="1 2">
    <name type="scientific">Virgisporangium aurantiacum</name>
    <dbReference type="NCBI Taxonomy" id="175570"/>
    <lineage>
        <taxon>Bacteria</taxon>
        <taxon>Bacillati</taxon>
        <taxon>Actinomycetota</taxon>
        <taxon>Actinomycetes</taxon>
        <taxon>Micromonosporales</taxon>
        <taxon>Micromonosporaceae</taxon>
        <taxon>Virgisporangium</taxon>
    </lineage>
</organism>
<dbReference type="AlphaFoldDB" id="A0A8J3Z166"/>
<name>A0A8J3Z166_9ACTN</name>
<sequence>MVPMSGDGGGGTAEAGCATDTTIARTATNSIKRFMVLVLSIPREDVSRRPSRAL</sequence>
<dbReference type="Proteomes" id="UP000612585">
    <property type="component" value="Unassembled WGS sequence"/>
</dbReference>
<proteinExistence type="predicted"/>
<reference evidence="1" key="1">
    <citation type="submission" date="2021-01" db="EMBL/GenBank/DDBJ databases">
        <title>Whole genome shotgun sequence of Virgisporangium aurantiacum NBRC 16421.</title>
        <authorList>
            <person name="Komaki H."/>
            <person name="Tamura T."/>
        </authorList>
    </citation>
    <scope>NUCLEOTIDE SEQUENCE</scope>
    <source>
        <strain evidence="1">NBRC 16421</strain>
    </source>
</reference>
<accession>A0A8J3Z166</accession>
<gene>
    <name evidence="1" type="ORF">Vau01_021030</name>
</gene>